<feature type="transmembrane region" description="Helical" evidence="1">
    <location>
        <begin position="39"/>
        <end position="60"/>
    </location>
</feature>
<reference evidence="2 3" key="1">
    <citation type="submission" date="2016-10" db="EMBL/GenBank/DDBJ databases">
        <authorList>
            <person name="de Groot N.N."/>
        </authorList>
    </citation>
    <scope>NUCLEOTIDE SEQUENCE [LARGE SCALE GENOMIC DNA]</scope>
    <source>
        <strain evidence="2 3">MAR_2009_71</strain>
    </source>
</reference>
<keyword evidence="1" id="KW-0472">Membrane</keyword>
<dbReference type="Proteomes" id="UP000183038">
    <property type="component" value="Unassembled WGS sequence"/>
</dbReference>
<name>A0A1H4URJ4_9FLAO</name>
<dbReference type="EMBL" id="FNTB01000001">
    <property type="protein sequence ID" value="SEC70901.1"/>
    <property type="molecule type" value="Genomic_DNA"/>
</dbReference>
<gene>
    <name evidence="2" type="ORF">SAMN05192540_3868</name>
</gene>
<protein>
    <recommendedName>
        <fullName evidence="4">EF-hand domain-containing protein</fullName>
    </recommendedName>
</protein>
<dbReference type="OrthoDB" id="982197at2"/>
<evidence type="ECO:0000313" key="2">
    <source>
        <dbReference type="EMBL" id="SEC70901.1"/>
    </source>
</evidence>
<evidence type="ECO:0000313" key="3">
    <source>
        <dbReference type="Proteomes" id="UP000183038"/>
    </source>
</evidence>
<keyword evidence="1" id="KW-0812">Transmembrane</keyword>
<dbReference type="RefSeq" id="WP_074674532.1">
    <property type="nucleotide sequence ID" value="NZ_FNTB01000001.1"/>
</dbReference>
<feature type="transmembrane region" description="Helical" evidence="1">
    <location>
        <begin position="104"/>
        <end position="127"/>
    </location>
</feature>
<evidence type="ECO:0000256" key="1">
    <source>
        <dbReference type="SAM" id="Phobius"/>
    </source>
</evidence>
<accession>A0A1H4URJ4</accession>
<sequence length="142" mass="16067">MNEISLPYHLIIPSLISMLTLGIIFLKRKKLFVSEKLKWFWISTTVFFGIYLLIVGGATYSDITLELALQKFDLNGDGFFNGEEITSEQKEAMQKVISDTGRNFSFITGLIFSGIISLFVFIGGKIVEYISVKRIKTTHNTV</sequence>
<feature type="transmembrane region" description="Helical" evidence="1">
    <location>
        <begin position="6"/>
        <end position="27"/>
    </location>
</feature>
<evidence type="ECO:0008006" key="4">
    <source>
        <dbReference type="Google" id="ProtNLM"/>
    </source>
</evidence>
<proteinExistence type="predicted"/>
<keyword evidence="1" id="KW-1133">Transmembrane helix</keyword>
<organism evidence="2 3">
    <name type="scientific">Maribacter dokdonensis</name>
    <dbReference type="NCBI Taxonomy" id="320912"/>
    <lineage>
        <taxon>Bacteria</taxon>
        <taxon>Pseudomonadati</taxon>
        <taxon>Bacteroidota</taxon>
        <taxon>Flavobacteriia</taxon>
        <taxon>Flavobacteriales</taxon>
        <taxon>Flavobacteriaceae</taxon>
        <taxon>Maribacter</taxon>
    </lineage>
</organism>
<dbReference type="AlphaFoldDB" id="A0A1H4URJ4"/>